<accession>A0A917T4S7</accession>
<dbReference type="GO" id="GO:0006935">
    <property type="term" value="P:chemotaxis"/>
    <property type="evidence" value="ECO:0007669"/>
    <property type="project" value="UniProtKB-KW"/>
</dbReference>
<evidence type="ECO:0000256" key="1">
    <source>
        <dbReference type="ARBA" id="ARBA00022500"/>
    </source>
</evidence>
<dbReference type="RefSeq" id="WP_190248269.1">
    <property type="nucleotide sequence ID" value="NZ_BMPI01000003.1"/>
</dbReference>
<feature type="compositionally biased region" description="Polar residues" evidence="2">
    <location>
        <begin position="1"/>
        <end position="13"/>
    </location>
</feature>
<dbReference type="InterPro" id="IPR028976">
    <property type="entry name" value="CheC-like_sf"/>
</dbReference>
<dbReference type="Proteomes" id="UP000642070">
    <property type="component" value="Unassembled WGS sequence"/>
</dbReference>
<dbReference type="SUPFAM" id="SSF103039">
    <property type="entry name" value="CheC-like"/>
    <property type="match status" value="1"/>
</dbReference>
<gene>
    <name evidence="4" type="ORF">GCM10007977_007720</name>
</gene>
<sequence>MTDALTQSESAAPSESGLDDQDLVEIVNEVWNAYLQQPDAERVDEAGSLGPRTITAAVSITGAWEGHVRVLVPPSAAGDITAIMLAMEPGEVTDQDVTDAMGELVNVVGGNIKNRGAQPAKLGLPVVATGKMLFPATRETHRLTVSWQGTTPIAFSVLHVDPDRPVIVAPKTVR</sequence>
<dbReference type="InterPro" id="IPR028051">
    <property type="entry name" value="CheX-like_dom"/>
</dbReference>
<proteinExistence type="predicted"/>
<evidence type="ECO:0000313" key="4">
    <source>
        <dbReference type="EMBL" id="GGM09034.1"/>
    </source>
</evidence>
<protein>
    <recommendedName>
        <fullName evidence="3">Chemotaxis phosphatase CheX-like domain-containing protein</fullName>
    </recommendedName>
</protein>
<reference evidence="4" key="1">
    <citation type="journal article" date="2014" name="Int. J. Syst. Evol. Microbiol.">
        <title>Complete genome sequence of Corynebacterium casei LMG S-19264T (=DSM 44701T), isolated from a smear-ripened cheese.</title>
        <authorList>
            <consortium name="US DOE Joint Genome Institute (JGI-PGF)"/>
            <person name="Walter F."/>
            <person name="Albersmeier A."/>
            <person name="Kalinowski J."/>
            <person name="Ruckert C."/>
        </authorList>
    </citation>
    <scope>NUCLEOTIDE SEQUENCE</scope>
    <source>
        <strain evidence="4">JCM 19831</strain>
    </source>
</reference>
<evidence type="ECO:0000256" key="2">
    <source>
        <dbReference type="SAM" id="MobiDB-lite"/>
    </source>
</evidence>
<dbReference type="Gene3D" id="3.40.1550.10">
    <property type="entry name" value="CheC-like"/>
    <property type="match status" value="1"/>
</dbReference>
<dbReference type="EMBL" id="BMPI01000003">
    <property type="protein sequence ID" value="GGM09034.1"/>
    <property type="molecule type" value="Genomic_DNA"/>
</dbReference>
<name>A0A917T4S7_9ACTN</name>
<dbReference type="AlphaFoldDB" id="A0A917T4S7"/>
<feature type="domain" description="Chemotaxis phosphatase CheX-like" evidence="3">
    <location>
        <begin position="54"/>
        <end position="132"/>
    </location>
</feature>
<evidence type="ECO:0000313" key="5">
    <source>
        <dbReference type="Proteomes" id="UP000642070"/>
    </source>
</evidence>
<keyword evidence="1" id="KW-0145">Chemotaxis</keyword>
<feature type="region of interest" description="Disordered" evidence="2">
    <location>
        <begin position="1"/>
        <end position="21"/>
    </location>
</feature>
<evidence type="ECO:0000259" key="3">
    <source>
        <dbReference type="Pfam" id="PF13690"/>
    </source>
</evidence>
<dbReference type="Pfam" id="PF13690">
    <property type="entry name" value="CheX"/>
    <property type="match status" value="1"/>
</dbReference>
<keyword evidence="5" id="KW-1185">Reference proteome</keyword>
<comment type="caution">
    <text evidence="4">The sequence shown here is derived from an EMBL/GenBank/DDBJ whole genome shotgun (WGS) entry which is preliminary data.</text>
</comment>
<reference evidence="4" key="2">
    <citation type="submission" date="2020-09" db="EMBL/GenBank/DDBJ databases">
        <authorList>
            <person name="Sun Q."/>
            <person name="Ohkuma M."/>
        </authorList>
    </citation>
    <scope>NUCLEOTIDE SEQUENCE</scope>
    <source>
        <strain evidence="4">JCM 19831</strain>
    </source>
</reference>
<organism evidence="4 5">
    <name type="scientific">Dactylosporangium sucinum</name>
    <dbReference type="NCBI Taxonomy" id="1424081"/>
    <lineage>
        <taxon>Bacteria</taxon>
        <taxon>Bacillati</taxon>
        <taxon>Actinomycetota</taxon>
        <taxon>Actinomycetes</taxon>
        <taxon>Micromonosporales</taxon>
        <taxon>Micromonosporaceae</taxon>
        <taxon>Dactylosporangium</taxon>
    </lineage>
</organism>